<dbReference type="PANTHER" id="PTHR11177">
    <property type="entry name" value="CHITINASE"/>
    <property type="match status" value="1"/>
</dbReference>
<dbReference type="AlphaFoldDB" id="A7YKU3"/>
<dbReference type="CAZy" id="GH18">
    <property type="family name" value="Glycoside Hydrolase Family 18"/>
</dbReference>
<name>A7YKU3_APHAT</name>
<dbReference type="GO" id="GO:0004568">
    <property type="term" value="F:chitinase activity"/>
    <property type="evidence" value="ECO:0007669"/>
    <property type="project" value="TreeGrafter"/>
</dbReference>
<feature type="domain" description="GH18" evidence="3">
    <location>
        <begin position="25"/>
        <end position="400"/>
    </location>
</feature>
<dbReference type="InterPro" id="IPR029070">
    <property type="entry name" value="Chitinase_insertion_sf"/>
</dbReference>
<dbReference type="Gene3D" id="3.10.50.10">
    <property type="match status" value="1"/>
</dbReference>
<dbReference type="EMBL" id="DQ974157">
    <property type="protein sequence ID" value="ABK59977.2"/>
    <property type="molecule type" value="Genomic_DNA"/>
</dbReference>
<reference evidence="4" key="1">
    <citation type="journal article" date="2009" name="BMC Microbiol.">
        <title>Identification of two GH18 chitinase family genes and their use as targets for detection of the crayfish-plague oomycete Aphanomyces astaci.</title>
        <authorList>
            <person name="Hochwimmer G."/>
            <person name="Tober R."/>
            <person name="Bibars-Reiter R."/>
            <person name="Licek E."/>
            <person name="Steinborn R."/>
        </authorList>
    </citation>
    <scope>NUCLEOTIDE SEQUENCE</scope>
    <source>
        <strain evidence="4">Gb04</strain>
    </source>
</reference>
<accession>A7YKU3</accession>
<dbReference type="InterPro" id="IPR001223">
    <property type="entry name" value="Glyco_hydro18_cat"/>
</dbReference>
<protein>
    <submittedName>
        <fullName evidence="4">Putative GH-18 endochitinase</fullName>
    </submittedName>
</protein>
<evidence type="ECO:0000256" key="2">
    <source>
        <dbReference type="SAM" id="SignalP"/>
    </source>
</evidence>
<dbReference type="CDD" id="cd06548">
    <property type="entry name" value="GH18_chitinase"/>
    <property type="match status" value="1"/>
</dbReference>
<feature type="compositionally biased region" description="Low complexity" evidence="1">
    <location>
        <begin position="523"/>
        <end position="548"/>
    </location>
</feature>
<dbReference type="InterPro" id="IPR017853">
    <property type="entry name" value="GH"/>
</dbReference>
<dbReference type="GO" id="GO:0005576">
    <property type="term" value="C:extracellular region"/>
    <property type="evidence" value="ECO:0007669"/>
    <property type="project" value="TreeGrafter"/>
</dbReference>
<dbReference type="SUPFAM" id="SSF54556">
    <property type="entry name" value="Chitinase insertion domain"/>
    <property type="match status" value="1"/>
</dbReference>
<dbReference type="Gene3D" id="3.20.20.80">
    <property type="entry name" value="Glycosidases"/>
    <property type="match status" value="1"/>
</dbReference>
<dbReference type="SMART" id="SM00636">
    <property type="entry name" value="Glyco_18"/>
    <property type="match status" value="1"/>
</dbReference>
<evidence type="ECO:0000259" key="3">
    <source>
        <dbReference type="PROSITE" id="PS51910"/>
    </source>
</evidence>
<evidence type="ECO:0000313" key="4">
    <source>
        <dbReference type="EMBL" id="ABK59977.2"/>
    </source>
</evidence>
<dbReference type="GO" id="GO:0008061">
    <property type="term" value="F:chitin binding"/>
    <property type="evidence" value="ECO:0007669"/>
    <property type="project" value="InterPro"/>
</dbReference>
<proteinExistence type="predicted"/>
<feature type="signal peptide" evidence="2">
    <location>
        <begin position="1"/>
        <end position="22"/>
    </location>
</feature>
<keyword evidence="2" id="KW-0732">Signal</keyword>
<dbReference type="InterPro" id="IPR011583">
    <property type="entry name" value="Chitinase_II/V-like_cat"/>
</dbReference>
<organism evidence="4">
    <name type="scientific">Aphanomyces astaci</name>
    <name type="common">Crayfish plague agent</name>
    <dbReference type="NCBI Taxonomy" id="112090"/>
    <lineage>
        <taxon>Eukaryota</taxon>
        <taxon>Sar</taxon>
        <taxon>Stramenopiles</taxon>
        <taxon>Oomycota</taxon>
        <taxon>Saprolegniomycetes</taxon>
        <taxon>Saprolegniales</taxon>
        <taxon>Verrucalvaceae</taxon>
        <taxon>Aphanomyces</taxon>
    </lineage>
</organism>
<dbReference type="Pfam" id="PF00704">
    <property type="entry name" value="Glyco_hydro_18"/>
    <property type="match status" value="1"/>
</dbReference>
<sequence>MTMIAKSALAALVVAMTSSVEAAKLKNVVYYIEWAIYGRKFGIFDLDWDKITHINYAFGKPNPDGTVGVHDGYAAVQNRFPGRGDSWNDQGNNLYGNFGQGFKQKQKARGTKFGLSIGGWTLSDKFSSIASTETGRRTFAKSSVKLMLDLGLDFLDIDWEYPVEGGNDSPPVPHHPDDIKNYVLLLSAIRDEFKTLPWKAELSVASPAGPDKYRHWDFTAICGQLDFINIMTYDLAGSWSKYTDHQANLYEDPNHPGAVKHPQRRANYIKGGCPSDKIVLGIPAYGRSFEGSNGLYSNFTKPTKGSWVAGNDGKGVWDYKELPHPGATEIYDEKLGATYSYDPTSKIFTSYEGPKSLAQKLDYIKQYNLGGTMFWSGDADAKSGSPRSLITQVYNTFGRANMAFEDNNLNYPTSQYANIRAGAAVTSAVPVTSSPVAPVTTVAPVTSEVPVTSSPAAPVTTVAPVTSEVPVTSSPDAPVTTVAPVTSEVPVTSSPDAPVTTVAPVTSAVHVTCSSYAPVTSSAVPETTPVEPVTTEATPAPTGGPITNPLETLAPTTTAAAGDQCKGNKNVCFWPLTGQTVDHSQANCKLFTSFIWCP</sequence>
<dbReference type="SUPFAM" id="SSF51445">
    <property type="entry name" value="(Trans)glycosidases"/>
    <property type="match status" value="1"/>
</dbReference>
<dbReference type="PROSITE" id="PS51910">
    <property type="entry name" value="GH18_2"/>
    <property type="match status" value="1"/>
</dbReference>
<dbReference type="GO" id="GO:0006032">
    <property type="term" value="P:chitin catabolic process"/>
    <property type="evidence" value="ECO:0007669"/>
    <property type="project" value="TreeGrafter"/>
</dbReference>
<feature type="region of interest" description="Disordered" evidence="1">
    <location>
        <begin position="521"/>
        <end position="548"/>
    </location>
</feature>
<dbReference type="GO" id="GO:0005975">
    <property type="term" value="P:carbohydrate metabolic process"/>
    <property type="evidence" value="ECO:0007669"/>
    <property type="project" value="InterPro"/>
</dbReference>
<feature type="chain" id="PRO_5002716519" evidence="2">
    <location>
        <begin position="23"/>
        <end position="598"/>
    </location>
</feature>
<evidence type="ECO:0000256" key="1">
    <source>
        <dbReference type="SAM" id="MobiDB-lite"/>
    </source>
</evidence>
<dbReference type="InterPro" id="IPR050314">
    <property type="entry name" value="Glycosyl_Hydrlase_18"/>
</dbReference>
<dbReference type="PANTHER" id="PTHR11177:SF317">
    <property type="entry name" value="CHITINASE 12-RELATED"/>
    <property type="match status" value="1"/>
</dbReference>